<gene>
    <name evidence="2" type="ORF">GT347_19155</name>
</gene>
<name>A0A857J9L5_9BURK</name>
<dbReference type="InterPro" id="IPR039248">
    <property type="entry name" value="Ptase_RsbX"/>
</dbReference>
<dbReference type="Gene3D" id="3.30.565.10">
    <property type="entry name" value="Histidine kinase-like ATPase, C-terminal domain"/>
    <property type="match status" value="1"/>
</dbReference>
<dbReference type="SUPFAM" id="SSF55874">
    <property type="entry name" value="ATPase domain of HSP90 chaperone/DNA topoisomerase II/histidine kinase"/>
    <property type="match status" value="1"/>
</dbReference>
<dbReference type="KEGG" id="xyk:GT347_19155"/>
<dbReference type="Pfam" id="PF13581">
    <property type="entry name" value="HATPase_c_2"/>
    <property type="match status" value="1"/>
</dbReference>
<dbReference type="SUPFAM" id="SSF81606">
    <property type="entry name" value="PP2C-like"/>
    <property type="match status" value="1"/>
</dbReference>
<feature type="domain" description="PPM-type phosphatase" evidence="1">
    <location>
        <begin position="150"/>
        <end position="340"/>
    </location>
</feature>
<evidence type="ECO:0000259" key="1">
    <source>
        <dbReference type="SMART" id="SM00331"/>
    </source>
</evidence>
<dbReference type="RefSeq" id="WP_160553724.1">
    <property type="nucleotide sequence ID" value="NZ_CP047650.1"/>
</dbReference>
<sequence length="342" mass="35782">MEVIPGWAHTVFPIDDASRVGEARRFAALASAELGFSELDAGRLALVVTELGTNLQRHARGGRLLIAARPTLGDVEVIAIDDGPGIADMARCMRDGYSTGSGSPGTGLGALKRLASDFDIHSSLPTDTTPGGTLCVARVRPEGARAAPRRGSMLVGAVNVCAPGETVNGDGWAVALDTDDAALIVADGLGHGPEAAKASSAATALFRAQPFADMAAQLQELHVALQTTRGSAVFCMRLAPQEVRSAGAGNVVGRIVSGVTDRSIVTQHGTVGLQIRRAQEASLPLPPYALAIVHSDGIETRWDPARIRPLMDRDPTLIAALLLREHSRGRDDATVVVLRRAH</sequence>
<evidence type="ECO:0000313" key="3">
    <source>
        <dbReference type="Proteomes" id="UP000464787"/>
    </source>
</evidence>
<dbReference type="InterPro" id="IPR036457">
    <property type="entry name" value="PPM-type-like_dom_sf"/>
</dbReference>
<dbReference type="Pfam" id="PF07228">
    <property type="entry name" value="SpoIIE"/>
    <property type="match status" value="1"/>
</dbReference>
<dbReference type="EMBL" id="CP047650">
    <property type="protein sequence ID" value="QHI99913.1"/>
    <property type="molecule type" value="Genomic_DNA"/>
</dbReference>
<dbReference type="PANTHER" id="PTHR35801">
    <property type="entry name" value="PHOSPHOSERINE PHOSPHATASE RSBX"/>
    <property type="match status" value="1"/>
</dbReference>
<keyword evidence="3" id="KW-1185">Reference proteome</keyword>
<proteinExistence type="predicted"/>
<dbReference type="InterPro" id="IPR003594">
    <property type="entry name" value="HATPase_dom"/>
</dbReference>
<dbReference type="Proteomes" id="UP000464787">
    <property type="component" value="Chromosome"/>
</dbReference>
<dbReference type="PANTHER" id="PTHR35801:SF1">
    <property type="entry name" value="PHOSPHOSERINE PHOSPHATASE RSBX"/>
    <property type="match status" value="1"/>
</dbReference>
<dbReference type="AlphaFoldDB" id="A0A857J9L5"/>
<dbReference type="SMART" id="SM00331">
    <property type="entry name" value="PP2C_SIG"/>
    <property type="match status" value="1"/>
</dbReference>
<protein>
    <submittedName>
        <fullName evidence="2">SpoIIE family protein phosphatase</fullName>
    </submittedName>
</protein>
<dbReference type="InterPro" id="IPR001932">
    <property type="entry name" value="PPM-type_phosphatase-like_dom"/>
</dbReference>
<evidence type="ECO:0000313" key="2">
    <source>
        <dbReference type="EMBL" id="QHI99913.1"/>
    </source>
</evidence>
<organism evidence="2 3">
    <name type="scientific">Xylophilus rhododendri</name>
    <dbReference type="NCBI Taxonomy" id="2697032"/>
    <lineage>
        <taxon>Bacteria</taxon>
        <taxon>Pseudomonadati</taxon>
        <taxon>Pseudomonadota</taxon>
        <taxon>Betaproteobacteria</taxon>
        <taxon>Burkholderiales</taxon>
        <taxon>Xylophilus</taxon>
    </lineage>
</organism>
<dbReference type="InterPro" id="IPR036890">
    <property type="entry name" value="HATPase_C_sf"/>
</dbReference>
<dbReference type="Gene3D" id="3.60.40.10">
    <property type="entry name" value="PPM-type phosphatase domain"/>
    <property type="match status" value="1"/>
</dbReference>
<reference evidence="2 3" key="1">
    <citation type="submission" date="2020-01" db="EMBL/GenBank/DDBJ databases">
        <title>Genome sequencing of strain KACC 21265.</title>
        <authorList>
            <person name="Heo J."/>
            <person name="Kim S.-J."/>
            <person name="Kim J.-S."/>
            <person name="Hong S.-B."/>
            <person name="Kwon S.-W."/>
        </authorList>
    </citation>
    <scope>NUCLEOTIDE SEQUENCE [LARGE SCALE GENOMIC DNA]</scope>
    <source>
        <strain evidence="2 3">KACC 21265</strain>
    </source>
</reference>
<accession>A0A857J9L5</accession>